<protein>
    <submittedName>
        <fullName evidence="1">Uncharacterized protein</fullName>
    </submittedName>
</protein>
<dbReference type="AlphaFoldDB" id="A0A0W8F6U2"/>
<organism evidence="1">
    <name type="scientific">hydrocarbon metagenome</name>
    <dbReference type="NCBI Taxonomy" id="938273"/>
    <lineage>
        <taxon>unclassified sequences</taxon>
        <taxon>metagenomes</taxon>
        <taxon>ecological metagenomes</taxon>
    </lineage>
</organism>
<dbReference type="EMBL" id="LNQE01001488">
    <property type="protein sequence ID" value="KUG16580.1"/>
    <property type="molecule type" value="Genomic_DNA"/>
</dbReference>
<gene>
    <name evidence="1" type="ORF">ASZ90_013739</name>
</gene>
<accession>A0A0W8F6U2</accession>
<reference evidence="1" key="1">
    <citation type="journal article" date="2015" name="Proc. Natl. Acad. Sci. U.S.A.">
        <title>Networks of energetic and metabolic interactions define dynamics in microbial communities.</title>
        <authorList>
            <person name="Embree M."/>
            <person name="Liu J.K."/>
            <person name="Al-Bassam M.M."/>
            <person name="Zengler K."/>
        </authorList>
    </citation>
    <scope>NUCLEOTIDE SEQUENCE</scope>
</reference>
<sequence length="37" mass="4494">MLRIFLERAVMAFGLPFLRNNRRYTFLSRDLFVFDAP</sequence>
<proteinExistence type="predicted"/>
<evidence type="ECO:0000313" key="1">
    <source>
        <dbReference type="EMBL" id="KUG16580.1"/>
    </source>
</evidence>
<comment type="caution">
    <text evidence="1">The sequence shown here is derived from an EMBL/GenBank/DDBJ whole genome shotgun (WGS) entry which is preliminary data.</text>
</comment>
<name>A0A0W8F6U2_9ZZZZ</name>